<protein>
    <recommendedName>
        <fullName evidence="2">PLAT domain-containing protein</fullName>
    </recommendedName>
</protein>
<evidence type="ECO:0000313" key="3">
    <source>
        <dbReference type="EMBL" id="CAH3178284.1"/>
    </source>
</evidence>
<comment type="caution">
    <text evidence="1">Lacks conserved residue(s) required for the propagation of feature annotation.</text>
</comment>
<comment type="caution">
    <text evidence="3">The sequence shown here is derived from an EMBL/GenBank/DDBJ whole genome shotgun (WGS) entry which is preliminary data.</text>
</comment>
<accession>A0ABN8RJT7</accession>
<dbReference type="InterPro" id="IPR001024">
    <property type="entry name" value="PLAT/LH2_dom"/>
</dbReference>
<feature type="domain" description="PLAT" evidence="2">
    <location>
        <begin position="1"/>
        <end position="113"/>
    </location>
</feature>
<dbReference type="Pfam" id="PF01477">
    <property type="entry name" value="PLAT"/>
    <property type="match status" value="1"/>
</dbReference>
<dbReference type="InterPro" id="IPR036392">
    <property type="entry name" value="PLAT/LH2_dom_sf"/>
</dbReference>
<proteinExistence type="predicted"/>
<dbReference type="EMBL" id="CALNXK010000237">
    <property type="protein sequence ID" value="CAH3178284.1"/>
    <property type="molecule type" value="Genomic_DNA"/>
</dbReference>
<keyword evidence="4" id="KW-1185">Reference proteome</keyword>
<name>A0ABN8RJT7_9CNID</name>
<dbReference type="Gene3D" id="2.60.60.20">
    <property type="entry name" value="PLAT/LH2 domain"/>
    <property type="match status" value="1"/>
</dbReference>
<gene>
    <name evidence="3" type="ORF">PLOB_00020256</name>
</gene>
<evidence type="ECO:0000259" key="2">
    <source>
        <dbReference type="PROSITE" id="PS50095"/>
    </source>
</evidence>
<evidence type="ECO:0000313" key="4">
    <source>
        <dbReference type="Proteomes" id="UP001159405"/>
    </source>
</evidence>
<dbReference type="Proteomes" id="UP001159405">
    <property type="component" value="Unassembled WGS sequence"/>
</dbReference>
<organism evidence="3 4">
    <name type="scientific">Porites lobata</name>
    <dbReference type="NCBI Taxonomy" id="104759"/>
    <lineage>
        <taxon>Eukaryota</taxon>
        <taxon>Metazoa</taxon>
        <taxon>Cnidaria</taxon>
        <taxon>Anthozoa</taxon>
        <taxon>Hexacorallia</taxon>
        <taxon>Scleractinia</taxon>
        <taxon>Fungiina</taxon>
        <taxon>Poritidae</taxon>
        <taxon>Porites</taxon>
    </lineage>
</organism>
<dbReference type="SUPFAM" id="SSF49723">
    <property type="entry name" value="Lipase/lipooxygenase domain (PLAT/LH2 domain)"/>
    <property type="match status" value="1"/>
</dbReference>
<dbReference type="PROSITE" id="PS50095">
    <property type="entry name" value="PLAT"/>
    <property type="match status" value="1"/>
</dbReference>
<evidence type="ECO:0000256" key="1">
    <source>
        <dbReference type="PROSITE-ProRule" id="PRU00152"/>
    </source>
</evidence>
<sequence>MAGTNANVWIKILGQKRFTRKLLLDNPGKDDFQQGAVDDFKVYAEDVGSVCGFEVMRDDTVSNGVSAVWGIDSIGVKPAWEPKYLTFYYNFFLPAYTWIEFPRSTCLETNEACYKEAAACPAGTKENSGKECFLKTLKCCTTETAASETKETE</sequence>
<reference evidence="3 4" key="1">
    <citation type="submission" date="2022-05" db="EMBL/GenBank/DDBJ databases">
        <authorList>
            <consortium name="Genoscope - CEA"/>
            <person name="William W."/>
        </authorList>
    </citation>
    <scope>NUCLEOTIDE SEQUENCE [LARGE SCALE GENOMIC DNA]</scope>
</reference>